<dbReference type="OrthoDB" id="73076at2759"/>
<feature type="domain" description="Ubiquitin-like protease family profile" evidence="5">
    <location>
        <begin position="186"/>
        <end position="359"/>
    </location>
</feature>
<proteinExistence type="inferred from homology"/>
<evidence type="ECO:0000259" key="5">
    <source>
        <dbReference type="PROSITE" id="PS50600"/>
    </source>
</evidence>
<reference evidence="6" key="2">
    <citation type="submission" date="2020-11" db="EMBL/GenBank/DDBJ databases">
        <authorList>
            <consortium name="DOE Joint Genome Institute"/>
            <person name="Kuo A."/>
            <person name="Miyauchi S."/>
            <person name="Kiss E."/>
            <person name="Drula E."/>
            <person name="Kohler A."/>
            <person name="Sanchez-Garcia M."/>
            <person name="Andreopoulos B."/>
            <person name="Barry K.W."/>
            <person name="Bonito G."/>
            <person name="Buee M."/>
            <person name="Carver A."/>
            <person name="Chen C."/>
            <person name="Cichocki N."/>
            <person name="Clum A."/>
            <person name="Culley D."/>
            <person name="Crous P.W."/>
            <person name="Fauchery L."/>
            <person name="Girlanda M."/>
            <person name="Hayes R."/>
            <person name="Keri Z."/>
            <person name="Labutti K."/>
            <person name="Lipzen A."/>
            <person name="Lombard V."/>
            <person name="Magnuson J."/>
            <person name="Maillard F."/>
            <person name="Morin E."/>
            <person name="Murat C."/>
            <person name="Nolan M."/>
            <person name="Ohm R."/>
            <person name="Pangilinan J."/>
            <person name="Pereira M."/>
            <person name="Perotto S."/>
            <person name="Peter M."/>
            <person name="Riley R."/>
            <person name="Sitrit Y."/>
            <person name="Stielow B."/>
            <person name="Szollosi G."/>
            <person name="Zifcakova L."/>
            <person name="Stursova M."/>
            <person name="Spatafora J.W."/>
            <person name="Tedersoo L."/>
            <person name="Vaario L.-M."/>
            <person name="Yamada A."/>
            <person name="Yan M."/>
            <person name="Wang P."/>
            <person name="Xu J."/>
            <person name="Bruns T."/>
            <person name="Baldrian P."/>
            <person name="Vilgalys R."/>
            <person name="Henrissat B."/>
            <person name="Grigoriev I.V."/>
            <person name="Hibbett D."/>
            <person name="Nagy L.G."/>
            <person name="Martin F.M."/>
        </authorList>
    </citation>
    <scope>NUCLEOTIDE SEQUENCE</scope>
    <source>
        <strain evidence="6">UH-Tt-Lm1</strain>
    </source>
</reference>
<evidence type="ECO:0000313" key="6">
    <source>
        <dbReference type="EMBL" id="KAF9780748.1"/>
    </source>
</evidence>
<dbReference type="GO" id="GO:0006508">
    <property type="term" value="P:proteolysis"/>
    <property type="evidence" value="ECO:0007669"/>
    <property type="project" value="UniProtKB-KW"/>
</dbReference>
<feature type="region of interest" description="Disordered" evidence="4">
    <location>
        <begin position="428"/>
        <end position="505"/>
    </location>
</feature>
<organism evidence="6 7">
    <name type="scientific">Thelephora terrestris</name>
    <dbReference type="NCBI Taxonomy" id="56493"/>
    <lineage>
        <taxon>Eukaryota</taxon>
        <taxon>Fungi</taxon>
        <taxon>Dikarya</taxon>
        <taxon>Basidiomycota</taxon>
        <taxon>Agaricomycotina</taxon>
        <taxon>Agaricomycetes</taxon>
        <taxon>Thelephorales</taxon>
        <taxon>Thelephoraceae</taxon>
        <taxon>Thelephora</taxon>
    </lineage>
</organism>
<gene>
    <name evidence="6" type="ORF">BJ322DRAFT_1011530</name>
</gene>
<sequence>MDPIDLTSNSPFYPSIWIGVEKTFSDSLPPEVLDAKQITLEIPETFHTFFPLPTTRVSDFIHWNLPFQSDGINLYETTQWFSNDLPHTDPSLLLARSIPPVIILKALDAAAGQMWMDGSRSVVDPRFNNGEDRFPLWVLSLWNEARKLAECQDQWRRSVRWLDSLTHPVELVACARSIVGRLSLNAPLRSRGATSLALAGFLGAAWLSDIQIDMMIDTLRERMRIEERAEEAIIESAVFSREIWLVSKGTKEPTSKFLSRVTDQIRGTHAKALWFPIYVDNCHWIAGRVDFERRTFAFGDSMVVHRNVPPPQEALNGLGQWLEATLGWKPANEGNILERPHQTDTVSCSVCTLNTIAHNIFGDPLWEQRNAAVHRVSWLLEFEKYERLDVPVEPVSVSRFPPTVTDSASMQANDLFAKQDVAAKFNNTRQASHDGSAKCDSETKRVNAAEHSDGDDEWLDNGRVTDGGEEPPTSDFEGPLSTIKPGQSELSEGHRETTSNDPNIDALTASANTDAAARAVANTAKGRYKTGTSRSAEASRKLREGVNNGTYVVQKKKLGTWRSKIRGLDSNVDFDDKNPRRVFHQSCERWILVKEPGDSTRFREHLKACSAKAVPVEGTLMGMGWLKKVEKDAGRKEKVEFKLTMPCRGVTELDEALVDLYLNRTGAGGGGARSVHRISEERFGKEYRHLTRGQKDEVDAAQRAEWTWRNDHLNRRVHATNCDGFTSSRTLAASLCPKCSSLLELKAFKVAIHKKMPLDENAKFINTRYVNSVLAELYGRVRGLRHIIEQPNAKSTPCIRYTEAVLSGKATNEVFNGLLQAMCTELDKADRGVGLQNFKYAPAWDELCHIIYIVSPRAYRILRDYFPARTKRSFRQKEAREPGFPMGICDRTFRLAKTHLDELHYNGPVALACDDTKVFAALRLFWNKNEESYFLVGACGGPLRVPDVETAQELLDDPEIKKATKIRLWCMTIPVDGIAPIILAVLPISDSESSVSLRPHLTKILLGLIKEKIQVVSYSCDGTEVERKLQRLILGEASDHFQYKIKSPRPGIPAITVTIPVYNGQPLCLLQDSKHALKTLRNNLFSGARLLTLGNHVLLYATIRDVAFSNGSPLYRRDVEKLDRQDDNAASRLFSADTLSYLTNHHPDRAGEIVYLFVFGDLVDTYQNRSLSHRERIKMLLRAKYFLDYWKQFITHAGYKKSLHFLSREATDILRLVVEGLLALVYLYRDHLTNPDDINPLLPWLHSTEQCEHIFGEARQIVTDFCFLDFVYMLPKLRVTIREAILRARSNPRATASGYHHTHFDTRGLDIPVLATFPDDNEIDTAAEEAADEAESLLALLGLTPKQLQRNPTTVLPSIDSFLVGEEDGQGSDGADSDSEGDVIASEAQELQDLVCRAERSDEPGLSKFAEAAALVTADEFMRMYVPQELPEPDPEAETEATAEEFMRLSSFVRKRISLPALVLKDKAPQPSAPNTGSLDFPAMVELRRSHQTRYAAEGVRTRDVAETDRLGESVRLKLMRELNTLLRKEESRATGTGQGRKLRWIEPTQAGARSEPENEPTPAPTGNSANAAIVAQLKATKVFIRYMHFLLVLTSAQALDYRRGRLSRAGVPLISLLETARVSALSPITVGRFAWVFLEKQVVLAQGEYYCFFPSNKLRRLATSCLSIFKIGREEW</sequence>
<keyword evidence="2" id="KW-0645">Protease</keyword>
<dbReference type="SUPFAM" id="SSF54001">
    <property type="entry name" value="Cysteine proteinases"/>
    <property type="match status" value="1"/>
</dbReference>
<comment type="caution">
    <text evidence="6">The sequence shown here is derived from an EMBL/GenBank/DDBJ whole genome shotgun (WGS) entry which is preliminary data.</text>
</comment>
<comment type="similarity">
    <text evidence="1">Belongs to the peptidase C48 family.</text>
</comment>
<dbReference type="Gene3D" id="3.40.395.10">
    <property type="entry name" value="Adenoviral Proteinase, Chain A"/>
    <property type="match status" value="1"/>
</dbReference>
<keyword evidence="7" id="KW-1185">Reference proteome</keyword>
<protein>
    <recommendedName>
        <fullName evidence="5">Ubiquitin-like protease family profile domain-containing protein</fullName>
    </recommendedName>
</protein>
<feature type="compositionally biased region" description="Basic and acidic residues" evidence="4">
    <location>
        <begin position="431"/>
        <end position="452"/>
    </location>
</feature>
<dbReference type="InterPro" id="IPR003653">
    <property type="entry name" value="Peptidase_C48_C"/>
</dbReference>
<dbReference type="EMBL" id="WIUZ02000015">
    <property type="protein sequence ID" value="KAF9780748.1"/>
    <property type="molecule type" value="Genomic_DNA"/>
</dbReference>
<evidence type="ECO:0000256" key="4">
    <source>
        <dbReference type="SAM" id="MobiDB-lite"/>
    </source>
</evidence>
<evidence type="ECO:0000313" key="7">
    <source>
        <dbReference type="Proteomes" id="UP000736335"/>
    </source>
</evidence>
<dbReference type="GO" id="GO:0019783">
    <property type="term" value="F:ubiquitin-like protein peptidase activity"/>
    <property type="evidence" value="ECO:0007669"/>
    <property type="project" value="UniProtKB-ARBA"/>
</dbReference>
<dbReference type="Proteomes" id="UP000736335">
    <property type="component" value="Unassembled WGS sequence"/>
</dbReference>
<name>A0A9P6H8F6_9AGAM</name>
<dbReference type="GO" id="GO:0008234">
    <property type="term" value="F:cysteine-type peptidase activity"/>
    <property type="evidence" value="ECO:0007669"/>
    <property type="project" value="InterPro"/>
</dbReference>
<keyword evidence="3" id="KW-0378">Hydrolase</keyword>
<evidence type="ECO:0000256" key="3">
    <source>
        <dbReference type="ARBA" id="ARBA00022801"/>
    </source>
</evidence>
<evidence type="ECO:0000256" key="1">
    <source>
        <dbReference type="ARBA" id="ARBA00005234"/>
    </source>
</evidence>
<dbReference type="InterPro" id="IPR038765">
    <property type="entry name" value="Papain-like_cys_pep_sf"/>
</dbReference>
<evidence type="ECO:0000256" key="2">
    <source>
        <dbReference type="ARBA" id="ARBA00022670"/>
    </source>
</evidence>
<accession>A0A9P6H8F6</accession>
<feature type="region of interest" description="Disordered" evidence="4">
    <location>
        <begin position="1530"/>
        <end position="1568"/>
    </location>
</feature>
<reference evidence="6" key="1">
    <citation type="journal article" date="2020" name="Nat. Commun.">
        <title>Large-scale genome sequencing of mycorrhizal fungi provides insights into the early evolution of symbiotic traits.</title>
        <authorList>
            <person name="Miyauchi S."/>
            <person name="Kiss E."/>
            <person name="Kuo A."/>
            <person name="Drula E."/>
            <person name="Kohler A."/>
            <person name="Sanchez-Garcia M."/>
            <person name="Morin E."/>
            <person name="Andreopoulos B."/>
            <person name="Barry K.W."/>
            <person name="Bonito G."/>
            <person name="Buee M."/>
            <person name="Carver A."/>
            <person name="Chen C."/>
            <person name="Cichocki N."/>
            <person name="Clum A."/>
            <person name="Culley D."/>
            <person name="Crous P.W."/>
            <person name="Fauchery L."/>
            <person name="Girlanda M."/>
            <person name="Hayes R.D."/>
            <person name="Keri Z."/>
            <person name="LaButti K."/>
            <person name="Lipzen A."/>
            <person name="Lombard V."/>
            <person name="Magnuson J."/>
            <person name="Maillard F."/>
            <person name="Murat C."/>
            <person name="Nolan M."/>
            <person name="Ohm R.A."/>
            <person name="Pangilinan J."/>
            <person name="Pereira M.F."/>
            <person name="Perotto S."/>
            <person name="Peter M."/>
            <person name="Pfister S."/>
            <person name="Riley R."/>
            <person name="Sitrit Y."/>
            <person name="Stielow J.B."/>
            <person name="Szollosi G."/>
            <person name="Zifcakova L."/>
            <person name="Stursova M."/>
            <person name="Spatafora J.W."/>
            <person name="Tedersoo L."/>
            <person name="Vaario L.M."/>
            <person name="Yamada A."/>
            <person name="Yan M."/>
            <person name="Wang P."/>
            <person name="Xu J."/>
            <person name="Bruns T."/>
            <person name="Baldrian P."/>
            <person name="Vilgalys R."/>
            <person name="Dunand C."/>
            <person name="Henrissat B."/>
            <person name="Grigoriev I.V."/>
            <person name="Hibbett D."/>
            <person name="Nagy L.G."/>
            <person name="Martin F.M."/>
        </authorList>
    </citation>
    <scope>NUCLEOTIDE SEQUENCE</scope>
    <source>
        <strain evidence="6">UH-Tt-Lm1</strain>
    </source>
</reference>
<dbReference type="PROSITE" id="PS50600">
    <property type="entry name" value="ULP_PROTEASE"/>
    <property type="match status" value="1"/>
</dbReference>